<feature type="compositionally biased region" description="Basic and acidic residues" evidence="3">
    <location>
        <begin position="2802"/>
        <end position="2813"/>
    </location>
</feature>
<evidence type="ECO:0000256" key="1">
    <source>
        <dbReference type="ARBA" id="ARBA00022468"/>
    </source>
</evidence>
<dbReference type="Gene3D" id="2.30.29.30">
    <property type="entry name" value="Pleckstrin-homology domain (PH domain)/Phosphotyrosine-binding domain (PTB)"/>
    <property type="match status" value="1"/>
</dbReference>
<feature type="compositionally biased region" description="Basic and acidic residues" evidence="3">
    <location>
        <begin position="48"/>
        <end position="62"/>
    </location>
</feature>
<feature type="region of interest" description="Disordered" evidence="3">
    <location>
        <begin position="2216"/>
        <end position="2250"/>
    </location>
</feature>
<evidence type="ECO:0000313" key="6">
    <source>
        <dbReference type="Proteomes" id="UP000568158"/>
    </source>
</evidence>
<feature type="domain" description="Ras-GAP" evidence="4">
    <location>
        <begin position="1595"/>
        <end position="1785"/>
    </location>
</feature>
<dbReference type="EMBL" id="JABCYN010000009">
    <property type="protein sequence ID" value="KAF6015611.1"/>
    <property type="molecule type" value="Genomic_DNA"/>
</dbReference>
<sequence>MPGESNKVDTLSSLLKKKSQSLSSKDLRRRASRSANDTGTGASFIRRASGENRTSREQERAVQGDNLHLKNAHNSHHHHRRAHNLIYKARQRYHQAEHAKRKPESVEMAVASSSSSVSVQTEGSSASNGDNGNVNVSNVNSSSADSGNDVSSNANVGNPGSGNAVSSNASSINVNIGSANSSNAVSGNANISVATPANTNSSVGGTNSESSAVAAGTFVGALCSRIERSLPLRSGMSLAQLEVDPSFTEARRHLISISSQGFLDMTLRELYKMVERILKAGGSDLGSSSRSFDQLSYSSSADTSSSASVHASGPVTRLGANIPFKSPVPGFPVPVLRSLDVVLGLICSLMVVSWDTAVTQVAANAKIYRDYGIQGFPSQVNCAIYFTTSPKKLDVDVANALLSLIPGLRSEYDIIQSLRGITESPTTESIVNSLERHQVRRSATRPTAQRSEADILVASIDLNVSKICGYLSASNPAETYEYLRLKFTNINIESLYLPSVDVVGLLHLDKESFIAYLKMISGVLKVSRRQSQTALLLSYFADSILQWAVYRTEDFLQTQKDPKVVRIVGPLFDSLHKSMDFKFYHRASFKVLSILLLFLPDRVKAAAAKDGAVQKSSFSIKRPALFKSVDPKQMFMMNFRKVLRESPASAPSLTRFIGIGCVISLYDKDNAIAVFARTIFDSVNRDISRLSAGTLDVSEYLVPPDLVQNLERDSFAISMVLKPEETTERIKDACGKSPRDLEQLLAITEGLRLLAQIPSVLNVLFRRYDDLAPFLVATLRQVCVEIADEEYSSKSSVKLGMAASFKSSASEIESAVDNDNDTENVSQSNVRDDERQSATSLNDVSSSDNDQNEENSSSSELLNLEEALRSKLSHKSLLDEPISGVRSVSLGKMRRKRRTGSTASLKEQPVSKYKKAELRHLIVSNLLDLFKICPFLVYSFLKGPVVDSALDYVEIDRKLSPILKPVVDLLVVAKSDDKLVRKVEAFVLVFPVTITNSCPREAVVGYLTSAILVDAVSQVSTGFPIEQHDRGDLLRLLARLIVTIHKSYNVEGLATTKIRQGGQTISRKWWLPEAHAELRAGTILGPVQQQRYHYESCFERATVPFVKSLLSEKLPVGKMAIRKKIRDKLCLLKEPTDLLLDVWNLMFSKLESTCLESGDTEKCNSVTCSSGCYGQYVASLGGIILSPGFETDPRRPEMQQKLTSFLDSCVVSIFSNDPGHRERCREALCVSVHPFLCGKLLLLLEKHLPRFYEALEMHRYVSCGLYIDVVRSVCQIDASEQLFLSTPSLWTINFELLKQLNFVSNDASFLRLKLKFCKLQVLFLSKFDELAMHGSIQNKNEYAKYAAKYMEDSYRSSSLAHEKKGLSTVNLLPFENESKGAELSPRQLEELDELHADIKVEVSVMLETIFRRLPLDTPGHSSKDDRLAATVVFSNYFNMFVRILEEMNDENEKGVEPGSTRELTDAAQPPSATKPAQPQPPSSQPQHQVSPASMATGRRLRAIVRHVIQALVNLLSSNSSIGLSYALPLGYHEDTLIRVSLINVFAKIVGDVATHHSRRHSNRENLLQRLTAMLFEEKGQSSLLLASIDACPRSEVDSFANALLEVAASRGRQLSTLSAILESEIDGVADSVEILRSNTVATRMVALYSRSEAADYLVDTLHPVLQQLLAEEVTFEIEKVDGQTPVDRERNLDQFLKYLQLTVDAITQSVSRMPHGIRVISRAIFNATKAQFPQSTYVALGAYLFLRLYNPSIVSPDRVGVVSTADAVFKRSVIQIARTLQIMVNAGDPSAKFPLLRNARSEQCLVRMSSRIIQFMDAVIDVSDVPENPVQPAGNAGPTFFHIFFYDHWMAVRRKFVELSVADGTRTTVGDTCEKIRRVDGLLADLGLPDRVQGYQIPDAIKNDRSERGMQLYDFMSQAAFKDVGHPWHGKGAMNVLVTRDGFPLIVIRLSEFIRYVDAVANAKSAAGTAKPGPKAISADPAVNAAVYRLVRAASKYWEQPYCWLIDCTGFQDDPRFGVALSIYRRIVPDKYRFTCKRTYYYNIPSEFFEQMKQMRHRIIQAAAAQRKGLLSTSFVPGPLTEVAFLSSESSAQEIHDAGLVSFTSDLAHDARVVFHDVSLYQKQAKRFVPMNMKIGNKYMQIIAGQPQRLKIGSKMHMVRTVDVYPVEALDHIAASSYVGVFNELSITDSRTGERLTLASPKRVEIMRTLYLSRARRGSEGEEMGENDNESENEHEHEHENENENENENEGIHNLRSHKLSGCNAAATIERGVGQLLNISLAGMLASYSNVRTASYALLGALVELFGLDVGRRVEPINGVTFPPGEIHYVILVSQQLSHTRPEYTYSVLSGFFAALDRSDDFSKPFIVAYISPWVKNLYSHVFCTARGGPMRAAQIVRRLVRASASSAGSAADTRSNPSAPDVGAGGPGSNPAQSTSLGNSTVAQAFLRYVWPQLSLEDQLVVAVIDEIVAAALDREAEGYSLPAGYWPLAPTMEVCGVLLRRLRELSYVFHRDRPQIELHTAWVEATVLARFLARLVFDSRLFVDSFLADIFYVVTIFMDSGPGELRKCMLTLLVRALHACMAMPEISPDRRAHVRLLIEKLNGAKFQMLFAGSQAGDVSSLKDPLQNTPENVVHSIVSHATAVSRVCDMLVSFLSTFSSSDDCHLRLIQWTSYVTNIAFDNKSTLQPQGVLVLGSLSCVGASDIVAIRLLGIACRVLTRCKGSVTFCRAHANLLACTLHSLSRAVQGISPGSPFLPRLFWLTYMVVFLDNAVCYKYGLQLMCSVIERMGEDDGEEEEEKEKDIVEEEKKEVQDDEKTEFQDDKKTEVQDDEKTEIKEAEKKEVKDDERKAEDERKADDKRNVDDEKKENIPHNPPPTISLAEYLANHRAFFGNLIPDFEKSIGISFSIRNFDAVMISICAKGLSAPLCAATSVDTMHALLRRRYKDKCTGYGVYLFYAYVLSSSNEQLIQTLKDCGVPIKDDYFYPTLGTSNTLIPRPVVYWYDIHSPNVIACCSGALQYFNSGRVDEVTSSRAVLFLATLQKEKPEEVLAMWSQLSSVLKTFIAGSSTAYLLEMSLEILSSMMETPEGQKSTQR</sequence>
<comment type="caution">
    <text evidence="5">The sequence shown here is derived from an EMBL/GenBank/DDBJ whole genome shotgun (WGS) entry which is preliminary data.</text>
</comment>
<feature type="region of interest" description="Disordered" evidence="3">
    <location>
        <begin position="813"/>
        <end position="859"/>
    </location>
</feature>
<feature type="compositionally biased region" description="Low complexity" evidence="3">
    <location>
        <begin position="840"/>
        <end position="859"/>
    </location>
</feature>
<feature type="compositionally biased region" description="Acidic residues" evidence="3">
    <location>
        <begin position="2221"/>
        <end position="2231"/>
    </location>
</feature>
<feature type="compositionally biased region" description="Basic and acidic residues" evidence="3">
    <location>
        <begin position="94"/>
        <end position="105"/>
    </location>
</feature>
<evidence type="ECO:0000256" key="3">
    <source>
        <dbReference type="SAM" id="MobiDB-lite"/>
    </source>
</evidence>
<dbReference type="PANTHER" id="PTHR10194:SF142">
    <property type="entry name" value="NEUROFIBROMIN"/>
    <property type="match status" value="1"/>
</dbReference>
<dbReference type="InterPro" id="IPR039360">
    <property type="entry name" value="Ras_GTPase"/>
</dbReference>
<dbReference type="SUPFAM" id="SSF48350">
    <property type="entry name" value="GTPase activation domain, GAP"/>
    <property type="match status" value="1"/>
</dbReference>
<dbReference type="InterPro" id="IPR008936">
    <property type="entry name" value="Rho_GTPase_activation_prot"/>
</dbReference>
<feature type="compositionally biased region" description="Acidic residues" evidence="3">
    <location>
        <begin position="2791"/>
        <end position="2801"/>
    </location>
</feature>
<evidence type="ECO:0000259" key="4">
    <source>
        <dbReference type="PROSITE" id="PS50018"/>
    </source>
</evidence>
<dbReference type="SMART" id="SM00323">
    <property type="entry name" value="RasGAP"/>
    <property type="match status" value="1"/>
</dbReference>
<dbReference type="GO" id="GO:0005096">
    <property type="term" value="F:GTPase activator activity"/>
    <property type="evidence" value="ECO:0007669"/>
    <property type="project" value="UniProtKB-KW"/>
</dbReference>
<feature type="region of interest" description="Disordered" evidence="3">
    <location>
        <begin position="1450"/>
        <end position="1495"/>
    </location>
</feature>
<feature type="compositionally biased region" description="Low complexity" evidence="3">
    <location>
        <begin position="1484"/>
        <end position="1493"/>
    </location>
</feature>
<protein>
    <recommendedName>
        <fullName evidence="4">Ras-GAP domain-containing protein</fullName>
    </recommendedName>
</protein>
<name>A0A8H6BQ37_DEKBR</name>
<dbReference type="InterPro" id="IPR001936">
    <property type="entry name" value="RasGAP_dom"/>
</dbReference>
<evidence type="ECO:0000313" key="5">
    <source>
        <dbReference type="EMBL" id="KAF6015611.1"/>
    </source>
</evidence>
<accession>A0A8H6BQ37</accession>
<feature type="compositionally biased region" description="Basic and acidic residues" evidence="3">
    <location>
        <begin position="2819"/>
        <end position="2829"/>
    </location>
</feature>
<proteinExistence type="predicted"/>
<dbReference type="PANTHER" id="PTHR10194">
    <property type="entry name" value="RAS GTPASE-ACTIVATING PROTEINS"/>
    <property type="match status" value="1"/>
</dbReference>
<evidence type="ECO:0000256" key="2">
    <source>
        <dbReference type="ARBA" id="ARBA00022553"/>
    </source>
</evidence>
<feature type="region of interest" description="Disordered" evidence="3">
    <location>
        <begin position="2408"/>
        <end position="2437"/>
    </location>
</feature>
<feature type="compositionally biased region" description="Basic and acidic residues" evidence="3">
    <location>
        <begin position="2232"/>
        <end position="2242"/>
    </location>
</feature>
<dbReference type="Gene3D" id="3.40.525.10">
    <property type="entry name" value="CRAL-TRIO lipid binding domain"/>
    <property type="match status" value="1"/>
</dbReference>
<feature type="compositionally biased region" description="Low complexity" evidence="3">
    <location>
        <begin position="1466"/>
        <end position="1476"/>
    </location>
</feature>
<gene>
    <name evidence="5" type="ORF">HII12_000771</name>
</gene>
<dbReference type="InterPro" id="IPR036865">
    <property type="entry name" value="CRAL-TRIO_dom_sf"/>
</dbReference>
<feature type="region of interest" description="Disordered" evidence="3">
    <location>
        <begin position="2791"/>
        <end position="2878"/>
    </location>
</feature>
<dbReference type="PROSITE" id="PS50018">
    <property type="entry name" value="RAS_GTPASE_ACTIV_2"/>
    <property type="match status" value="1"/>
</dbReference>
<dbReference type="Gene3D" id="1.10.506.10">
    <property type="entry name" value="GTPase Activation - p120gap, domain 1"/>
    <property type="match status" value="1"/>
</dbReference>
<feature type="compositionally biased region" description="Low complexity" evidence="3">
    <location>
        <begin position="106"/>
        <end position="165"/>
    </location>
</feature>
<feature type="region of interest" description="Disordered" evidence="3">
    <location>
        <begin position="1"/>
        <end position="62"/>
    </location>
</feature>
<feature type="region of interest" description="Disordered" evidence="3">
    <location>
        <begin position="93"/>
        <end position="165"/>
    </location>
</feature>
<reference evidence="5 6" key="1">
    <citation type="journal article" date="2020" name="Appl. Microbiol. Biotechnol.">
        <title>Targeted gene deletion in Brettanomyces bruxellensis with an expression-free CRISPR-Cas9 system.</title>
        <authorList>
            <person name="Varela C."/>
            <person name="Bartel C."/>
            <person name="Onetto C."/>
            <person name="Borneman A."/>
        </authorList>
    </citation>
    <scope>NUCLEOTIDE SEQUENCE [LARGE SCALE GENOMIC DNA]</scope>
    <source>
        <strain evidence="5 6">AWRI1613</strain>
    </source>
</reference>
<feature type="compositionally biased region" description="Basic and acidic residues" evidence="3">
    <location>
        <begin position="2835"/>
        <end position="2872"/>
    </location>
</feature>
<dbReference type="Proteomes" id="UP000568158">
    <property type="component" value="Unassembled WGS sequence"/>
</dbReference>
<keyword evidence="2" id="KW-0597">Phosphoprotein</keyword>
<dbReference type="Pfam" id="PF00616">
    <property type="entry name" value="RasGAP"/>
    <property type="match status" value="1"/>
</dbReference>
<organism evidence="5 6">
    <name type="scientific">Dekkera bruxellensis</name>
    <name type="common">Brettanomyces custersii</name>
    <dbReference type="NCBI Taxonomy" id="5007"/>
    <lineage>
        <taxon>Eukaryota</taxon>
        <taxon>Fungi</taxon>
        <taxon>Dikarya</taxon>
        <taxon>Ascomycota</taxon>
        <taxon>Saccharomycotina</taxon>
        <taxon>Pichiomycetes</taxon>
        <taxon>Pichiales</taxon>
        <taxon>Pichiaceae</taxon>
        <taxon>Brettanomyces</taxon>
    </lineage>
</organism>
<dbReference type="InterPro" id="IPR011993">
    <property type="entry name" value="PH-like_dom_sf"/>
</dbReference>
<keyword evidence="1" id="KW-0343">GTPase activation</keyword>